<dbReference type="RefSeq" id="XP_075083407.1">
    <property type="nucleotide sequence ID" value="XM_075227306.1"/>
</dbReference>
<keyword evidence="1" id="KW-1185">Reference proteome</keyword>
<evidence type="ECO:0000313" key="1">
    <source>
        <dbReference type="Proteomes" id="UP000790787"/>
    </source>
</evidence>
<evidence type="ECO:0000313" key="2">
    <source>
        <dbReference type="RefSeq" id="XP_075083407.1"/>
    </source>
</evidence>
<sequence length="207" mass="24297">MNIVSKKLLSEIVYKSSAHKVWKDLNDNYDKVDGSRIFFLHKEITTLSQRISFVYAYFSKLTDLWEEYDALMPCPRCDCPKSKSYSEHFEYHRLLEFLMGLNESYAQPRSQILMMSSVPSVNKAYSMLFSEKSQRSLGKFTQAINIADSTTLFTNKGGVTTRNNYKLRRNNLFCDFCNYKGHSRETYFKIHGYPADFKLRKKTNNFP</sequence>
<dbReference type="Proteomes" id="UP000790787">
    <property type="component" value="Chromosome 12"/>
</dbReference>
<reference evidence="2" key="2">
    <citation type="submission" date="2025-08" db="UniProtKB">
        <authorList>
            <consortium name="RefSeq"/>
        </authorList>
    </citation>
    <scope>IDENTIFICATION</scope>
    <source>
        <tissue evidence="2">Leaf</tissue>
    </source>
</reference>
<reference evidence="1" key="1">
    <citation type="journal article" date="2014" name="Nat. Commun.">
        <title>The tobacco genome sequence and its comparison with those of tomato and potato.</title>
        <authorList>
            <person name="Sierro N."/>
            <person name="Battey J.N."/>
            <person name="Ouadi S."/>
            <person name="Bakaher N."/>
            <person name="Bovet L."/>
            <person name="Willig A."/>
            <person name="Goepfert S."/>
            <person name="Peitsch M.C."/>
            <person name="Ivanov N.V."/>
        </authorList>
    </citation>
    <scope>NUCLEOTIDE SEQUENCE [LARGE SCALE GENOMIC DNA]</scope>
</reference>
<accession>A0AC58SEK1</accession>
<proteinExistence type="predicted"/>
<organism evidence="1 2">
    <name type="scientific">Nicotiana tabacum</name>
    <name type="common">Common tobacco</name>
    <dbReference type="NCBI Taxonomy" id="4097"/>
    <lineage>
        <taxon>Eukaryota</taxon>
        <taxon>Viridiplantae</taxon>
        <taxon>Streptophyta</taxon>
        <taxon>Embryophyta</taxon>
        <taxon>Tracheophyta</taxon>
        <taxon>Spermatophyta</taxon>
        <taxon>Magnoliopsida</taxon>
        <taxon>eudicotyledons</taxon>
        <taxon>Gunneridae</taxon>
        <taxon>Pentapetalae</taxon>
        <taxon>asterids</taxon>
        <taxon>lamiids</taxon>
        <taxon>Solanales</taxon>
        <taxon>Solanaceae</taxon>
        <taxon>Nicotianoideae</taxon>
        <taxon>Nicotianeae</taxon>
        <taxon>Nicotiana</taxon>
    </lineage>
</organism>
<name>A0AC58SEK1_TOBAC</name>
<protein>
    <submittedName>
        <fullName evidence="2">Uncharacterized protein LOC142167147</fullName>
    </submittedName>
</protein>
<gene>
    <name evidence="2" type="primary">LOC142167147</name>
</gene>